<accession>A0A4Z2HDE8</accession>
<protein>
    <submittedName>
        <fullName evidence="1">Uncharacterized protein</fullName>
    </submittedName>
</protein>
<evidence type="ECO:0000313" key="1">
    <source>
        <dbReference type="EMBL" id="TNN62914.1"/>
    </source>
</evidence>
<dbReference type="EMBL" id="SRLO01000284">
    <property type="protein sequence ID" value="TNN62914.1"/>
    <property type="molecule type" value="Genomic_DNA"/>
</dbReference>
<dbReference type="AlphaFoldDB" id="A0A4Z2HDE8"/>
<keyword evidence="2" id="KW-1185">Reference proteome</keyword>
<gene>
    <name evidence="1" type="ORF">EYF80_026866</name>
</gene>
<name>A0A4Z2HDE8_9TELE</name>
<proteinExistence type="predicted"/>
<evidence type="ECO:0000313" key="2">
    <source>
        <dbReference type="Proteomes" id="UP000314294"/>
    </source>
</evidence>
<organism evidence="1 2">
    <name type="scientific">Liparis tanakae</name>
    <name type="common">Tanaka's snailfish</name>
    <dbReference type="NCBI Taxonomy" id="230148"/>
    <lineage>
        <taxon>Eukaryota</taxon>
        <taxon>Metazoa</taxon>
        <taxon>Chordata</taxon>
        <taxon>Craniata</taxon>
        <taxon>Vertebrata</taxon>
        <taxon>Euteleostomi</taxon>
        <taxon>Actinopterygii</taxon>
        <taxon>Neopterygii</taxon>
        <taxon>Teleostei</taxon>
        <taxon>Neoteleostei</taxon>
        <taxon>Acanthomorphata</taxon>
        <taxon>Eupercaria</taxon>
        <taxon>Perciformes</taxon>
        <taxon>Cottioidei</taxon>
        <taxon>Cottales</taxon>
        <taxon>Liparidae</taxon>
        <taxon>Liparis</taxon>
    </lineage>
</organism>
<dbReference type="Proteomes" id="UP000314294">
    <property type="component" value="Unassembled WGS sequence"/>
</dbReference>
<reference evidence="1 2" key="1">
    <citation type="submission" date="2019-03" db="EMBL/GenBank/DDBJ databases">
        <title>First draft genome of Liparis tanakae, snailfish: a comprehensive survey of snailfish specific genes.</title>
        <authorList>
            <person name="Kim W."/>
            <person name="Song I."/>
            <person name="Jeong J.-H."/>
            <person name="Kim D."/>
            <person name="Kim S."/>
            <person name="Ryu S."/>
            <person name="Song J.Y."/>
            <person name="Lee S.K."/>
        </authorList>
    </citation>
    <scope>NUCLEOTIDE SEQUENCE [LARGE SCALE GENOMIC DNA]</scope>
    <source>
        <tissue evidence="1">Muscle</tissue>
    </source>
</reference>
<comment type="caution">
    <text evidence="1">The sequence shown here is derived from an EMBL/GenBank/DDBJ whole genome shotgun (WGS) entry which is preliminary data.</text>
</comment>
<sequence>MMLKFPEYKEYRGRVDETCVNRSGCSLSQHAFCSWQTTGKHHLIYTDGYSRVSTTLDMPRGERANSIQKTGK</sequence>